<dbReference type="AlphaFoldDB" id="A0AB37E7M4"/>
<dbReference type="EMBL" id="CP048751">
    <property type="protein sequence ID" value="QIH73192.1"/>
    <property type="molecule type" value="Genomic_DNA"/>
</dbReference>
<dbReference type="SUPFAM" id="SSF50952">
    <property type="entry name" value="Soluble quinoprotein glucose dehydrogenase"/>
    <property type="match status" value="1"/>
</dbReference>
<dbReference type="Pfam" id="PF07995">
    <property type="entry name" value="GSDH"/>
    <property type="match status" value="1"/>
</dbReference>
<name>A0AB37E7M4_9CAUL</name>
<organism evidence="4 5">
    <name type="scientific">Brevundimonas mediterranea</name>
    <dbReference type="NCBI Taxonomy" id="74329"/>
    <lineage>
        <taxon>Bacteria</taxon>
        <taxon>Pseudomonadati</taxon>
        <taxon>Pseudomonadota</taxon>
        <taxon>Alphaproteobacteria</taxon>
        <taxon>Caulobacterales</taxon>
        <taxon>Caulobacteraceae</taxon>
        <taxon>Brevundimonas</taxon>
    </lineage>
</organism>
<gene>
    <name evidence="4" type="ORF">GYM46_09660</name>
</gene>
<dbReference type="Proteomes" id="UP000501325">
    <property type="component" value="Chromosome"/>
</dbReference>
<evidence type="ECO:0000313" key="5">
    <source>
        <dbReference type="Proteomes" id="UP000501325"/>
    </source>
</evidence>
<dbReference type="InterPro" id="IPR011042">
    <property type="entry name" value="6-blade_b-propeller_TolB-like"/>
</dbReference>
<evidence type="ECO:0000313" key="4">
    <source>
        <dbReference type="EMBL" id="QIH73192.1"/>
    </source>
</evidence>
<evidence type="ECO:0000256" key="2">
    <source>
        <dbReference type="SAM" id="SignalP"/>
    </source>
</evidence>
<feature type="domain" description="Glucose/Sorbosone dehydrogenase" evidence="3">
    <location>
        <begin position="73"/>
        <end position="405"/>
    </location>
</feature>
<accession>A0AB37E7M4</accession>
<dbReference type="PANTHER" id="PTHR19328">
    <property type="entry name" value="HEDGEHOG-INTERACTING PROTEIN"/>
    <property type="match status" value="1"/>
</dbReference>
<reference evidence="4 5" key="1">
    <citation type="submission" date="2020-01" db="EMBL/GenBank/DDBJ databases">
        <authorList>
            <person name="Wang S."/>
        </authorList>
    </citation>
    <scope>NUCLEOTIDE SEQUENCE [LARGE SCALE GENOMIC DNA]</scope>
    <source>
        <strain evidence="4 5">D151-2-6</strain>
    </source>
</reference>
<dbReference type="InterPro" id="IPR012938">
    <property type="entry name" value="Glc/Sorbosone_DH"/>
</dbReference>
<sequence length="410" mass="43331">MRLIVLAASTSLLVLAASCGANGESAPASSQAGAPETRPANNPDQQPAFPGQTRAPGVKTDVALSHSVVASGLTHPWGLALMPDGRWLVTEKPGRLRIITAQGQVGEPVQGLPRVDARGQGGLLDVITSPGFGQDRLIYWSYAEPRDGGNATSVARGRLSNDGARVEDVQVIFRALPVYDGDKHFGSSLAFASDGKLFITLGERSDRPMRAQAQDLGSHMGKTIRINADGSVPQDNPFVGREGALPEIWSLGHRNVQGIAVQPGTGAVWTIEHGTRGGDEVNLDKPGLNYGWPDAAYGVEYAGGQITGGNTQAQGTEQPVYYWDPVIAPGGATFYQGAMFPGWNGDLLVAGLKEKHIARLVIENNRVVGEERLLTDLGERVRDVAVGPDGAVWAITDEADGKLVRLAVAQ</sequence>
<evidence type="ECO:0000259" key="3">
    <source>
        <dbReference type="Pfam" id="PF07995"/>
    </source>
</evidence>
<keyword evidence="2" id="KW-0732">Signal</keyword>
<proteinExistence type="predicted"/>
<dbReference type="PANTHER" id="PTHR19328:SF75">
    <property type="entry name" value="ALDOSE SUGAR DEHYDROGENASE YLII"/>
    <property type="match status" value="1"/>
</dbReference>
<dbReference type="InterPro" id="IPR011041">
    <property type="entry name" value="Quinoprot_gluc/sorb_DH_b-prop"/>
</dbReference>
<feature type="signal peptide" evidence="2">
    <location>
        <begin position="1"/>
        <end position="23"/>
    </location>
</feature>
<dbReference type="PROSITE" id="PS51257">
    <property type="entry name" value="PROKAR_LIPOPROTEIN"/>
    <property type="match status" value="1"/>
</dbReference>
<dbReference type="Gene3D" id="2.120.10.30">
    <property type="entry name" value="TolB, C-terminal domain"/>
    <property type="match status" value="1"/>
</dbReference>
<dbReference type="RefSeq" id="WP_008262532.1">
    <property type="nucleotide sequence ID" value="NZ_CP048751.1"/>
</dbReference>
<protein>
    <submittedName>
        <fullName evidence="4">PQQ-dependent sugar dehydrogenase</fullName>
    </submittedName>
</protein>
<feature type="region of interest" description="Disordered" evidence="1">
    <location>
        <begin position="24"/>
        <end position="56"/>
    </location>
</feature>
<evidence type="ECO:0000256" key="1">
    <source>
        <dbReference type="SAM" id="MobiDB-lite"/>
    </source>
</evidence>
<feature type="chain" id="PRO_5044243698" evidence="2">
    <location>
        <begin position="24"/>
        <end position="410"/>
    </location>
</feature>
<dbReference type="KEGG" id="bmed:GYM46_09660"/>